<proteinExistence type="predicted"/>
<name>A0ABU7AGN2_9TELE</name>
<reference evidence="1 2" key="1">
    <citation type="submission" date="2021-07" db="EMBL/GenBank/DDBJ databases">
        <authorList>
            <person name="Palmer J.M."/>
        </authorList>
    </citation>
    <scope>NUCLEOTIDE SEQUENCE [LARGE SCALE GENOMIC DNA]</scope>
    <source>
        <strain evidence="1 2">AT_MEX2019</strain>
        <tissue evidence="1">Muscle</tissue>
    </source>
</reference>
<gene>
    <name evidence="1" type="ORF">ATANTOWER_023245</name>
</gene>
<accession>A0ABU7AGN2</accession>
<evidence type="ECO:0000313" key="1">
    <source>
        <dbReference type="EMBL" id="MED6237347.1"/>
    </source>
</evidence>
<protein>
    <submittedName>
        <fullName evidence="1">Uncharacterized protein</fullName>
    </submittedName>
</protein>
<organism evidence="1 2">
    <name type="scientific">Ataeniobius toweri</name>
    <dbReference type="NCBI Taxonomy" id="208326"/>
    <lineage>
        <taxon>Eukaryota</taxon>
        <taxon>Metazoa</taxon>
        <taxon>Chordata</taxon>
        <taxon>Craniata</taxon>
        <taxon>Vertebrata</taxon>
        <taxon>Euteleostomi</taxon>
        <taxon>Actinopterygii</taxon>
        <taxon>Neopterygii</taxon>
        <taxon>Teleostei</taxon>
        <taxon>Neoteleostei</taxon>
        <taxon>Acanthomorphata</taxon>
        <taxon>Ovalentaria</taxon>
        <taxon>Atherinomorphae</taxon>
        <taxon>Cyprinodontiformes</taxon>
        <taxon>Goodeidae</taxon>
        <taxon>Ataeniobius</taxon>
    </lineage>
</organism>
<keyword evidence="2" id="KW-1185">Reference proteome</keyword>
<evidence type="ECO:0000313" key="2">
    <source>
        <dbReference type="Proteomes" id="UP001345963"/>
    </source>
</evidence>
<comment type="caution">
    <text evidence="1">The sequence shown here is derived from an EMBL/GenBank/DDBJ whole genome shotgun (WGS) entry which is preliminary data.</text>
</comment>
<dbReference type="EMBL" id="JAHUTI010014985">
    <property type="protein sequence ID" value="MED6237347.1"/>
    <property type="molecule type" value="Genomic_DNA"/>
</dbReference>
<sequence>MGVGCVQIQGLYPSKAAFQDDYVKGCPNSKASPKAADKCTLFSPDFKEEFGASFVVHPIPWLASPAVSCTGVRGALYWGRTPVSRPIVFILPLVFTNEWKLNTDIIQSEYI</sequence>
<dbReference type="Proteomes" id="UP001345963">
    <property type="component" value="Unassembled WGS sequence"/>
</dbReference>